<dbReference type="Proteomes" id="UP000251120">
    <property type="component" value="Chromosome"/>
</dbReference>
<dbReference type="SUPFAM" id="SSF55816">
    <property type="entry name" value="5'-nucleotidase (syn. UDP-sugar hydrolase), C-terminal domain"/>
    <property type="match status" value="1"/>
</dbReference>
<dbReference type="PANTHER" id="PTHR11575">
    <property type="entry name" value="5'-NUCLEOTIDASE-RELATED"/>
    <property type="match status" value="1"/>
</dbReference>
<evidence type="ECO:0000259" key="4">
    <source>
        <dbReference type="Pfam" id="PF02872"/>
    </source>
</evidence>
<dbReference type="InterPro" id="IPR006179">
    <property type="entry name" value="5_nucleotidase/apyrase"/>
</dbReference>
<dbReference type="GO" id="GO:0016787">
    <property type="term" value="F:hydrolase activity"/>
    <property type="evidence" value="ECO:0007669"/>
    <property type="project" value="UniProtKB-KW"/>
</dbReference>
<dbReference type="InterPro" id="IPR008334">
    <property type="entry name" value="5'-Nucleotdase_C"/>
</dbReference>
<dbReference type="KEGG" id="fad:CDH04_06570"/>
<comment type="similarity">
    <text evidence="2">Belongs to the 5'-nucleotidase family.</text>
</comment>
<evidence type="ECO:0000259" key="3">
    <source>
        <dbReference type="Pfam" id="PF00149"/>
    </source>
</evidence>
<dbReference type="Proteomes" id="UP000681131">
    <property type="component" value="Chromosome"/>
</dbReference>
<dbReference type="GO" id="GO:0009166">
    <property type="term" value="P:nucleotide catabolic process"/>
    <property type="evidence" value="ECO:0007669"/>
    <property type="project" value="InterPro"/>
</dbReference>
<keyword evidence="2" id="KW-0547">Nucleotide-binding</keyword>
<dbReference type="PRINTS" id="PR01607">
    <property type="entry name" value="APYRASEFAMLY"/>
</dbReference>
<dbReference type="InterPro" id="IPR004843">
    <property type="entry name" value="Calcineurin-like_PHP"/>
</dbReference>
<dbReference type="EMBL" id="CP043424">
    <property type="protein sequence ID" value="QIW12331.1"/>
    <property type="molecule type" value="Genomic_DNA"/>
</dbReference>
<accession>A0A2Z4XZ89</accession>
<sequence length="522" mass="58381">MKKYFIAFVLCTTSLLGFAEDDITVLSLNDFHGQVEPHKDMVGAAKIATFVKDYRKTHPNLVVVAAGDNYQGTAISNISHGDVVNDFFDYIGVKYSAVGNHDFDYGQKWFKHWYKASDVRFLAANISYVNDSLTGYVKRLFSGDNSLDYIKPFGYETFENGKTIYFVGLSTLETPKTTAEKHISNLHFTNPVYAANKWIRYIHNYREHNLPKPDTIVLLTHIPTEQVDNNILYKKNSALGNQSEIYAVVNGVKGITAVLTGHSHEFVNGFKNNIAVEQGESQGKDISVLHYDCHTTDVCKVTPEVINLAKVTKDLADDKEVNAIIEKYNSSVKDELEKVITTAPKPLSDKTQDGHYNVPLTYTLANIMKVDTHSDVALLNTHGVRRSLPSGNISYSMIYEVMPFDNMVVTMDIKGSNLLDLVKHSLQFIGDEQSGIFAGVKIALNKDSSIKSTTINNKPLDKNKYYKLATIDFLVSGGDGFIFKGFKNYKDTSIPVREVIVSYWQGKTAHIAKGWQNVAFEG</sequence>
<dbReference type="Gene3D" id="3.60.21.10">
    <property type="match status" value="1"/>
</dbReference>
<dbReference type="SUPFAM" id="SSF56300">
    <property type="entry name" value="Metallo-dependent phosphatases"/>
    <property type="match status" value="1"/>
</dbReference>
<dbReference type="Pfam" id="PF00149">
    <property type="entry name" value="Metallophos"/>
    <property type="match status" value="1"/>
</dbReference>
<protein>
    <submittedName>
        <fullName evidence="5">Bifunctional metallophosphatase/5'-nucleotidase</fullName>
    </submittedName>
</protein>
<evidence type="ECO:0000313" key="8">
    <source>
        <dbReference type="Proteomes" id="UP000681131"/>
    </source>
</evidence>
<dbReference type="Gene3D" id="3.90.780.10">
    <property type="entry name" value="5'-Nucleotidase, C-terminal domain"/>
    <property type="match status" value="1"/>
</dbReference>
<dbReference type="GO" id="GO:0030288">
    <property type="term" value="C:outer membrane-bounded periplasmic space"/>
    <property type="evidence" value="ECO:0007669"/>
    <property type="project" value="TreeGrafter"/>
</dbReference>
<organism evidence="5 7">
    <name type="scientific">Francisella adeliensis</name>
    <dbReference type="NCBI Taxonomy" id="2007306"/>
    <lineage>
        <taxon>Bacteria</taxon>
        <taxon>Pseudomonadati</taxon>
        <taxon>Pseudomonadota</taxon>
        <taxon>Gammaproteobacteria</taxon>
        <taxon>Thiotrichales</taxon>
        <taxon>Francisellaceae</taxon>
        <taxon>Francisella</taxon>
    </lineage>
</organism>
<dbReference type="PANTHER" id="PTHR11575:SF24">
    <property type="entry name" value="5'-NUCLEOTIDASE"/>
    <property type="match status" value="1"/>
</dbReference>
<dbReference type="GO" id="GO:0000166">
    <property type="term" value="F:nucleotide binding"/>
    <property type="evidence" value="ECO:0007669"/>
    <property type="project" value="UniProtKB-KW"/>
</dbReference>
<evidence type="ECO:0000313" key="5">
    <source>
        <dbReference type="EMBL" id="AXA34090.1"/>
    </source>
</evidence>
<dbReference type="Pfam" id="PF02872">
    <property type="entry name" value="5_nucleotid_C"/>
    <property type="match status" value="1"/>
</dbReference>
<dbReference type="EMBL" id="CP021781">
    <property type="protein sequence ID" value="AXA34090.1"/>
    <property type="molecule type" value="Genomic_DNA"/>
</dbReference>
<feature type="domain" description="Calcineurin-like phosphoesterase" evidence="3">
    <location>
        <begin position="24"/>
        <end position="265"/>
    </location>
</feature>
<keyword evidence="1 2" id="KW-0732">Signal</keyword>
<gene>
    <name evidence="5" type="ORF">CDH04_06570</name>
    <name evidence="6" type="ORF">FZC43_06570</name>
</gene>
<evidence type="ECO:0000313" key="6">
    <source>
        <dbReference type="EMBL" id="QIW12331.1"/>
    </source>
</evidence>
<dbReference type="RefSeq" id="WP_112870267.1">
    <property type="nucleotide sequence ID" value="NZ_CP021781.1"/>
</dbReference>
<feature type="domain" description="5'-Nucleotidase C-terminal" evidence="4">
    <location>
        <begin position="360"/>
        <end position="482"/>
    </location>
</feature>
<reference evidence="6 8" key="2">
    <citation type="submission" date="2019-08" db="EMBL/GenBank/DDBJ databases">
        <title>Complete genome sequences of Francisella adeliensis (FSC1325 and FSC1326).</title>
        <authorList>
            <person name="Ohrman C."/>
            <person name="Uneklint I."/>
            <person name="Vallesi A."/>
            <person name="Karlsson L."/>
            <person name="Sjodin A."/>
        </authorList>
    </citation>
    <scope>NUCLEOTIDE SEQUENCE [LARGE SCALE GENOMIC DNA]</scope>
    <source>
        <strain evidence="6 8">FSC1325</strain>
    </source>
</reference>
<evidence type="ECO:0000313" key="7">
    <source>
        <dbReference type="Proteomes" id="UP000251120"/>
    </source>
</evidence>
<evidence type="ECO:0000256" key="1">
    <source>
        <dbReference type="ARBA" id="ARBA00022729"/>
    </source>
</evidence>
<dbReference type="InterPro" id="IPR029052">
    <property type="entry name" value="Metallo-depent_PP-like"/>
</dbReference>
<reference evidence="5 7" key="1">
    <citation type="submission" date="2017-06" db="EMBL/GenBank/DDBJ databases">
        <title>Complete genome of Francisella adeliensis.</title>
        <authorList>
            <person name="Vallesi A."/>
            <person name="Sjodin A."/>
        </authorList>
    </citation>
    <scope>NUCLEOTIDE SEQUENCE [LARGE SCALE GENOMIC DNA]</scope>
    <source>
        <strain evidence="5 7">FDC440</strain>
    </source>
</reference>
<keyword evidence="2" id="KW-0378">Hydrolase</keyword>
<name>A0A2Z4XZ89_9GAMM</name>
<dbReference type="InterPro" id="IPR036907">
    <property type="entry name" value="5'-Nucleotdase_C_sf"/>
</dbReference>
<proteinExistence type="inferred from homology"/>
<keyword evidence="8" id="KW-1185">Reference proteome</keyword>
<dbReference type="AlphaFoldDB" id="A0A2Z4XZ89"/>
<evidence type="ECO:0000256" key="2">
    <source>
        <dbReference type="RuleBase" id="RU362119"/>
    </source>
</evidence>
<feature type="signal peptide" evidence="2">
    <location>
        <begin position="1"/>
        <end position="19"/>
    </location>
</feature>
<feature type="chain" id="PRO_5016189383" evidence="2">
    <location>
        <begin position="20"/>
        <end position="522"/>
    </location>
</feature>
<dbReference type="OrthoDB" id="9803927at2"/>